<sequence>MSDFLRQFARQFAQLDKNSLQRLGELYTEDVHFTDPLHEVQGLGQLRSYFTELYANVTELRFDFHGFDQTGEGQGYLRWVMSYRHPRLSGGRLIRVDGCSYLLWRDKVYRHRDYFDAGALLYEHLPVLGRAIAWLKRRMG</sequence>
<dbReference type="HOGENOM" id="CLU_122429_0_0_6"/>
<dbReference type="InterPro" id="IPR032710">
    <property type="entry name" value="NTF2-like_dom_sf"/>
</dbReference>
<reference evidence="2 3" key="1">
    <citation type="journal article" date="2012" name="J. Bacteriol.">
        <title>Genome sequence of cold-adapted Pseudomonas mandelii strain JR-1.</title>
        <authorList>
            <person name="Jang S.H."/>
            <person name="Kim J."/>
            <person name="Kim J."/>
            <person name="Hong S."/>
            <person name="Lee C."/>
        </authorList>
    </citation>
    <scope>NUCLEOTIDE SEQUENCE [LARGE SCALE GENOMIC DNA]</scope>
    <source>
        <strain evidence="2 3">JR-1</strain>
    </source>
</reference>
<dbReference type="InterPro" id="IPR037401">
    <property type="entry name" value="SnoaL-like"/>
</dbReference>
<dbReference type="AlphaFoldDB" id="A0A024EG19"/>
<dbReference type="RefSeq" id="WP_010458253.1">
    <property type="nucleotide sequence ID" value="NZ_CP005960.1"/>
</dbReference>
<organism evidence="2 3">
    <name type="scientific">Pseudomonas mandelii JR-1</name>
    <dbReference type="NCBI Taxonomy" id="1147786"/>
    <lineage>
        <taxon>Bacteria</taxon>
        <taxon>Pseudomonadati</taxon>
        <taxon>Pseudomonadota</taxon>
        <taxon>Gammaproteobacteria</taxon>
        <taxon>Pseudomonadales</taxon>
        <taxon>Pseudomonadaceae</taxon>
        <taxon>Pseudomonas</taxon>
    </lineage>
</organism>
<evidence type="ECO:0000313" key="2">
    <source>
        <dbReference type="EMBL" id="AHZ71535.1"/>
    </source>
</evidence>
<protein>
    <recommendedName>
        <fullName evidence="1">SnoaL-like domain-containing protein</fullName>
    </recommendedName>
</protein>
<dbReference type="Pfam" id="PF12680">
    <property type="entry name" value="SnoaL_2"/>
    <property type="match status" value="1"/>
</dbReference>
<dbReference type="Proteomes" id="UP000026913">
    <property type="component" value="Chromosome"/>
</dbReference>
<evidence type="ECO:0000259" key="1">
    <source>
        <dbReference type="Pfam" id="PF12680"/>
    </source>
</evidence>
<evidence type="ECO:0000313" key="3">
    <source>
        <dbReference type="Proteomes" id="UP000026913"/>
    </source>
</evidence>
<dbReference type="KEGG" id="pman:OU5_4456"/>
<accession>A0A024EG19</accession>
<dbReference type="SUPFAM" id="SSF54427">
    <property type="entry name" value="NTF2-like"/>
    <property type="match status" value="1"/>
</dbReference>
<dbReference type="OrthoDB" id="1115105at2"/>
<feature type="domain" description="SnoaL-like" evidence="1">
    <location>
        <begin position="10"/>
        <end position="106"/>
    </location>
</feature>
<dbReference type="EMBL" id="CP005960">
    <property type="protein sequence ID" value="AHZ71535.1"/>
    <property type="molecule type" value="Genomic_DNA"/>
</dbReference>
<proteinExistence type="predicted"/>
<gene>
    <name evidence="2" type="ORF">OU5_4456</name>
</gene>
<name>A0A024EG19_9PSED</name>
<dbReference type="Gene3D" id="3.10.450.50">
    <property type="match status" value="1"/>
</dbReference>